<proteinExistence type="inferred from homology"/>
<dbReference type="Gene3D" id="3.80.10.10">
    <property type="entry name" value="Ribonuclease Inhibitor"/>
    <property type="match status" value="1"/>
</dbReference>
<keyword evidence="2" id="KW-0677">Repeat</keyword>
<keyword evidence="5" id="KW-0732">Signal</keyword>
<keyword evidence="3" id="KW-0611">Plant defense</keyword>
<dbReference type="PANTHER" id="PTHR23155">
    <property type="entry name" value="DISEASE RESISTANCE PROTEIN RP"/>
    <property type="match status" value="1"/>
</dbReference>
<dbReference type="PANTHER" id="PTHR23155:SF1207">
    <property type="entry name" value="AAA+ ATPASE DOMAIN-CONTAINING PROTEIN"/>
    <property type="match status" value="1"/>
</dbReference>
<dbReference type="InterPro" id="IPR002182">
    <property type="entry name" value="NB-ARC"/>
</dbReference>
<evidence type="ECO:0000256" key="4">
    <source>
        <dbReference type="SAM" id="MobiDB-lite"/>
    </source>
</evidence>
<feature type="domain" description="Disease resistance R13L4/SHOC-2-like LRR" evidence="7">
    <location>
        <begin position="590"/>
        <end position="707"/>
    </location>
</feature>
<accession>A0A068URF3</accession>
<dbReference type="SUPFAM" id="SSF52540">
    <property type="entry name" value="P-loop containing nucleoside triphosphate hydrolases"/>
    <property type="match status" value="1"/>
</dbReference>
<evidence type="ECO:0000313" key="9">
    <source>
        <dbReference type="Proteomes" id="UP000295252"/>
    </source>
</evidence>
<keyword evidence="9" id="KW-1185">Reference proteome</keyword>
<evidence type="ECO:0000259" key="7">
    <source>
        <dbReference type="Pfam" id="PF23598"/>
    </source>
</evidence>
<evidence type="ECO:0000256" key="3">
    <source>
        <dbReference type="ARBA" id="ARBA00022821"/>
    </source>
</evidence>
<dbReference type="InParanoid" id="A0A068URF3"/>
<dbReference type="Proteomes" id="UP000295252">
    <property type="component" value="Chromosome V"/>
</dbReference>
<dbReference type="GO" id="GO:0043531">
    <property type="term" value="F:ADP binding"/>
    <property type="evidence" value="ECO:0007669"/>
    <property type="project" value="InterPro"/>
</dbReference>
<dbReference type="Gramene" id="CDP10834">
    <property type="protein sequence ID" value="CDP10834"/>
    <property type="gene ID" value="GSCOC_T00031732001"/>
</dbReference>
<evidence type="ECO:0000256" key="1">
    <source>
        <dbReference type="ARBA" id="ARBA00008894"/>
    </source>
</evidence>
<organism evidence="8 9">
    <name type="scientific">Coffea canephora</name>
    <name type="common">Robusta coffee</name>
    <dbReference type="NCBI Taxonomy" id="49390"/>
    <lineage>
        <taxon>Eukaryota</taxon>
        <taxon>Viridiplantae</taxon>
        <taxon>Streptophyta</taxon>
        <taxon>Embryophyta</taxon>
        <taxon>Tracheophyta</taxon>
        <taxon>Spermatophyta</taxon>
        <taxon>Magnoliopsida</taxon>
        <taxon>eudicotyledons</taxon>
        <taxon>Gunneridae</taxon>
        <taxon>Pentapetalae</taxon>
        <taxon>asterids</taxon>
        <taxon>lamiids</taxon>
        <taxon>Gentianales</taxon>
        <taxon>Rubiaceae</taxon>
        <taxon>Ixoroideae</taxon>
        <taxon>Gardenieae complex</taxon>
        <taxon>Bertiereae - Coffeeae clade</taxon>
        <taxon>Coffeeae</taxon>
        <taxon>Coffea</taxon>
    </lineage>
</organism>
<dbReference type="AlphaFoldDB" id="A0A068URF3"/>
<dbReference type="InterPro" id="IPR036388">
    <property type="entry name" value="WH-like_DNA-bd_sf"/>
</dbReference>
<sequence length="897" mass="100992">MVRVFFMVLMSVPPPVGQAVAAAHDDAKGFILYAKHARRHVIDLPHNFEILNNRVVSLCSSWKVLNDDINRQSVTRQKNDNYEACLKEKDRILKHYQERIVNRYKKLVGLESGANGEAGNQIPVGELSAASKRWNNKFYIRTFYRLARLDKNVRKFMTEVTELENKITLEHVTSRVNPEIVVRQSAKELTHVPSHQAVLDSLVVCLCDADCKRIIIHGEPQVGKTNILRNLNNLLGQRPIQLELDYVIWVSVPTHLPKPEDITTDIQDKILQRLDLAGQNSGSGKKEAISRALREKSYLLLFDGFSPSIELEDIGISEEHEHGKVIIEAKDPYLLKNFKCHKKIELEKLSPQDSRILFDKIIADEKLCGENRDLGDMIVEELGGLPGVIISIARSLKCEQEDCWEGLNQRLKADVNVIDLPELGGVKLAFHIAYDNLKENDRKCVLYAALFPKVFPIPIDILVECWKAEGFLWCPGSSFAAVRSEGRTVLNELTMHHLLQKCSKRHVKMPINCRRVALETPFPGEECETSFVKSGVPGQLEEAEWKKARRVSLIQSKSVKLPVNPESKRLSTLFLLLNPELEIIQESFFRNMKTLRVLALNSLGMKLLPTCLSSLTALQSLYLNNCGKLQQLPPGIRKLKKLEVLDIRGTLIRCLPEVISSLVNLMCLRFSLGPGACNPSPDGDSLERQTLETFSTAKHLNKLEELTIVLEINNGSVDYFVNRIKAGFSKFENATQFKNVNNRIELLLQRQYQPPRGGEVNFSNSTVPVTHGHDTTTGIEWPRSDNEALPYFQGRVRGGVCGANCLASVKDKGKGTETLKDKSAILQTGEPLEAIANNFEENVALEVLLTDQFSNPEQVLQEPPVKQSMPLNNWSPPVDERVQAPFHNYGSASVRLK</sequence>
<dbReference type="STRING" id="49390.A0A068URF3"/>
<dbReference type="SUPFAM" id="SSF52058">
    <property type="entry name" value="L domain-like"/>
    <property type="match status" value="1"/>
</dbReference>
<reference evidence="9" key="1">
    <citation type="journal article" date="2014" name="Science">
        <title>The coffee genome provides insight into the convergent evolution of caffeine biosynthesis.</title>
        <authorList>
            <person name="Denoeud F."/>
            <person name="Carretero-Paulet L."/>
            <person name="Dereeper A."/>
            <person name="Droc G."/>
            <person name="Guyot R."/>
            <person name="Pietrella M."/>
            <person name="Zheng C."/>
            <person name="Alberti A."/>
            <person name="Anthony F."/>
            <person name="Aprea G."/>
            <person name="Aury J.M."/>
            <person name="Bento P."/>
            <person name="Bernard M."/>
            <person name="Bocs S."/>
            <person name="Campa C."/>
            <person name="Cenci A."/>
            <person name="Combes M.C."/>
            <person name="Crouzillat D."/>
            <person name="Da Silva C."/>
            <person name="Daddiego L."/>
            <person name="De Bellis F."/>
            <person name="Dussert S."/>
            <person name="Garsmeur O."/>
            <person name="Gayraud T."/>
            <person name="Guignon V."/>
            <person name="Jahn K."/>
            <person name="Jamilloux V."/>
            <person name="Joet T."/>
            <person name="Labadie K."/>
            <person name="Lan T."/>
            <person name="Leclercq J."/>
            <person name="Lepelley M."/>
            <person name="Leroy T."/>
            <person name="Li L.T."/>
            <person name="Librado P."/>
            <person name="Lopez L."/>
            <person name="Munoz A."/>
            <person name="Noel B."/>
            <person name="Pallavicini A."/>
            <person name="Perrotta G."/>
            <person name="Poncet V."/>
            <person name="Pot D."/>
            <person name="Priyono X."/>
            <person name="Rigoreau M."/>
            <person name="Rouard M."/>
            <person name="Rozas J."/>
            <person name="Tranchant-Dubreuil C."/>
            <person name="VanBuren R."/>
            <person name="Zhang Q."/>
            <person name="Andrade A.C."/>
            <person name="Argout X."/>
            <person name="Bertrand B."/>
            <person name="de Kochko A."/>
            <person name="Graziosi G."/>
            <person name="Henry R.J."/>
            <person name="Jayarama X."/>
            <person name="Ming R."/>
            <person name="Nagai C."/>
            <person name="Rounsley S."/>
            <person name="Sankoff D."/>
            <person name="Giuliano G."/>
            <person name="Albert V.A."/>
            <person name="Wincker P."/>
            <person name="Lashermes P."/>
        </authorList>
    </citation>
    <scope>NUCLEOTIDE SEQUENCE [LARGE SCALE GENOMIC DNA]</scope>
    <source>
        <strain evidence="9">cv. DH200-94</strain>
    </source>
</reference>
<dbReference type="PhylomeDB" id="A0A068URF3"/>
<feature type="signal peptide" evidence="5">
    <location>
        <begin position="1"/>
        <end position="19"/>
    </location>
</feature>
<dbReference type="OrthoDB" id="1691503at2759"/>
<dbReference type="InterPro" id="IPR032675">
    <property type="entry name" value="LRR_dom_sf"/>
</dbReference>
<dbReference type="Pfam" id="PF23598">
    <property type="entry name" value="LRR_14"/>
    <property type="match status" value="1"/>
</dbReference>
<dbReference type="InterPro" id="IPR027417">
    <property type="entry name" value="P-loop_NTPase"/>
</dbReference>
<evidence type="ECO:0000259" key="6">
    <source>
        <dbReference type="Pfam" id="PF00931"/>
    </source>
</evidence>
<feature type="region of interest" description="Disordered" evidence="4">
    <location>
        <begin position="763"/>
        <end position="782"/>
    </location>
</feature>
<dbReference type="EMBL" id="HG739132">
    <property type="protein sequence ID" value="CDP10834.1"/>
    <property type="molecule type" value="Genomic_DNA"/>
</dbReference>
<dbReference type="InterPro" id="IPR044974">
    <property type="entry name" value="Disease_R_plants"/>
</dbReference>
<dbReference type="Pfam" id="PF00931">
    <property type="entry name" value="NB-ARC"/>
    <property type="match status" value="1"/>
</dbReference>
<feature type="domain" description="NB-ARC" evidence="6">
    <location>
        <begin position="202"/>
        <end position="367"/>
    </location>
</feature>
<dbReference type="GO" id="GO:0098542">
    <property type="term" value="P:defense response to other organism"/>
    <property type="evidence" value="ECO:0007669"/>
    <property type="project" value="TreeGrafter"/>
</dbReference>
<protein>
    <submittedName>
        <fullName evidence="8">Uncharacterized protein</fullName>
    </submittedName>
</protein>
<name>A0A068URF3_COFCA</name>
<evidence type="ECO:0000256" key="2">
    <source>
        <dbReference type="ARBA" id="ARBA00022737"/>
    </source>
</evidence>
<dbReference type="Gene3D" id="3.40.50.300">
    <property type="entry name" value="P-loop containing nucleotide triphosphate hydrolases"/>
    <property type="match status" value="1"/>
</dbReference>
<comment type="similarity">
    <text evidence="1">Belongs to the disease resistance NB-LRR family.</text>
</comment>
<dbReference type="InterPro" id="IPR055414">
    <property type="entry name" value="LRR_R13L4/SHOC2-like"/>
</dbReference>
<evidence type="ECO:0000256" key="5">
    <source>
        <dbReference type="SAM" id="SignalP"/>
    </source>
</evidence>
<feature type="chain" id="PRO_5001655015" evidence="5">
    <location>
        <begin position="20"/>
        <end position="897"/>
    </location>
</feature>
<gene>
    <name evidence="8" type="ORF">GSCOC_T00031732001</name>
</gene>
<dbReference type="OMA" id="NDNYEAC"/>
<dbReference type="Gene3D" id="1.10.10.10">
    <property type="entry name" value="Winged helix-like DNA-binding domain superfamily/Winged helix DNA-binding domain"/>
    <property type="match status" value="1"/>
</dbReference>
<evidence type="ECO:0000313" key="8">
    <source>
        <dbReference type="EMBL" id="CDP10834.1"/>
    </source>
</evidence>